<comment type="caution">
    <text evidence="2">The sequence shown here is derived from an EMBL/GenBank/DDBJ whole genome shotgun (WGS) entry which is preliminary data.</text>
</comment>
<dbReference type="RefSeq" id="WP_131166069.1">
    <property type="nucleotide sequence ID" value="NZ_CP076657.1"/>
</dbReference>
<reference evidence="2 3" key="1">
    <citation type="submission" date="2018-07" db="EMBL/GenBank/DDBJ databases">
        <title>Campylobacter zealandensis sp. nov., isolated from birds and water in New Zealand.</title>
        <authorList>
            <person name="Wilkinson D.A."/>
            <person name="Biggs P.J."/>
            <person name="French N.P."/>
            <person name="Midwinter A.C."/>
        </authorList>
    </citation>
    <scope>NUCLEOTIDE SEQUENCE [LARGE SCALE GENOMIC DNA]</scope>
    <source>
        <strain evidence="2 3">B423b</strain>
    </source>
</reference>
<dbReference type="OrthoDB" id="5359329at2"/>
<keyword evidence="3" id="KW-1185">Reference proteome</keyword>
<gene>
    <name evidence="2" type="ORF">DU473_00265</name>
</gene>
<sequence length="214" mass="24352">MFIRLVIFIASIFILSACANRQDTFAQVNQISKNLDCSSCESPSGFEAKIKGLLYISDVGIECCANKRTLDTGVALKKVYLHRFYDLNEDKKTLLVNDQKYFVDAKFNAIFYIYLKQELESRGIVVLENNNDNSPYVTKVDLAFIDYNSKKDSTGLHSRLVGVLSLYDVNKNRKFTIRTKQDVQGFDNLKEITFYTHLLIKQMANKAASIIASL</sequence>
<feature type="signal peptide" evidence="1">
    <location>
        <begin position="1"/>
        <end position="19"/>
    </location>
</feature>
<dbReference type="EMBL" id="QPGR01000001">
    <property type="protein sequence ID" value="TBR82307.1"/>
    <property type="molecule type" value="Genomic_DNA"/>
</dbReference>
<organism evidence="2 3">
    <name type="scientific">Campylobacter novaezeelandiae</name>
    <dbReference type="NCBI Taxonomy" id="2267891"/>
    <lineage>
        <taxon>Bacteria</taxon>
        <taxon>Pseudomonadati</taxon>
        <taxon>Campylobacterota</taxon>
        <taxon>Epsilonproteobacteria</taxon>
        <taxon>Campylobacterales</taxon>
        <taxon>Campylobacteraceae</taxon>
        <taxon>Campylobacter</taxon>
    </lineage>
</organism>
<accession>A0A4Q9JVR9</accession>
<feature type="chain" id="PRO_5020365219" description="Membrane liproprotein MapA" evidence="1">
    <location>
        <begin position="20"/>
        <end position="214"/>
    </location>
</feature>
<name>A0A4Q9JVR9_9BACT</name>
<evidence type="ECO:0000256" key="1">
    <source>
        <dbReference type="SAM" id="SignalP"/>
    </source>
</evidence>
<evidence type="ECO:0008006" key="4">
    <source>
        <dbReference type="Google" id="ProtNLM"/>
    </source>
</evidence>
<evidence type="ECO:0000313" key="2">
    <source>
        <dbReference type="EMBL" id="TBR82307.1"/>
    </source>
</evidence>
<dbReference type="NCBIfam" id="NF041252">
    <property type="entry name" value="outer_memb_MapA"/>
    <property type="match status" value="1"/>
</dbReference>
<dbReference type="PROSITE" id="PS51257">
    <property type="entry name" value="PROKAR_LIPOPROTEIN"/>
    <property type="match status" value="1"/>
</dbReference>
<protein>
    <recommendedName>
        <fullName evidence="4">Membrane liproprotein MapA</fullName>
    </recommendedName>
</protein>
<dbReference type="InterPro" id="IPR053486">
    <property type="entry name" value="MapA_lipoprotein"/>
</dbReference>
<keyword evidence="1" id="KW-0732">Signal</keyword>
<dbReference type="Proteomes" id="UP000292583">
    <property type="component" value="Unassembled WGS sequence"/>
</dbReference>
<dbReference type="AlphaFoldDB" id="A0A4Q9JVR9"/>
<proteinExistence type="predicted"/>
<evidence type="ECO:0000313" key="3">
    <source>
        <dbReference type="Proteomes" id="UP000292583"/>
    </source>
</evidence>